<dbReference type="Proteomes" id="UP000054279">
    <property type="component" value="Unassembled WGS sequence"/>
</dbReference>
<feature type="compositionally biased region" description="Low complexity" evidence="1">
    <location>
        <begin position="89"/>
        <end position="101"/>
    </location>
</feature>
<proteinExistence type="predicted"/>
<dbReference type="EMBL" id="KN837176">
    <property type="protein sequence ID" value="KIJ36639.1"/>
    <property type="molecule type" value="Genomic_DNA"/>
</dbReference>
<feature type="region of interest" description="Disordered" evidence="1">
    <location>
        <begin position="32"/>
        <end position="113"/>
    </location>
</feature>
<keyword evidence="3" id="KW-1185">Reference proteome</keyword>
<reference evidence="2 3" key="1">
    <citation type="submission" date="2014-06" db="EMBL/GenBank/DDBJ databases">
        <title>Evolutionary Origins and Diversification of the Mycorrhizal Mutualists.</title>
        <authorList>
            <consortium name="DOE Joint Genome Institute"/>
            <consortium name="Mycorrhizal Genomics Consortium"/>
            <person name="Kohler A."/>
            <person name="Kuo A."/>
            <person name="Nagy L.G."/>
            <person name="Floudas D."/>
            <person name="Copeland A."/>
            <person name="Barry K.W."/>
            <person name="Cichocki N."/>
            <person name="Veneault-Fourrey C."/>
            <person name="LaButti K."/>
            <person name="Lindquist E.A."/>
            <person name="Lipzen A."/>
            <person name="Lundell T."/>
            <person name="Morin E."/>
            <person name="Murat C."/>
            <person name="Riley R."/>
            <person name="Ohm R."/>
            <person name="Sun H."/>
            <person name="Tunlid A."/>
            <person name="Henrissat B."/>
            <person name="Grigoriev I.V."/>
            <person name="Hibbett D.S."/>
            <person name="Martin F."/>
        </authorList>
    </citation>
    <scope>NUCLEOTIDE SEQUENCE [LARGE SCALE GENOMIC DNA]</scope>
    <source>
        <strain evidence="2 3">SS14</strain>
    </source>
</reference>
<protein>
    <submittedName>
        <fullName evidence="2">Uncharacterized protein</fullName>
    </submittedName>
</protein>
<dbReference type="HOGENOM" id="CLU_2135103_0_0_1"/>
<evidence type="ECO:0000313" key="3">
    <source>
        <dbReference type="Proteomes" id="UP000054279"/>
    </source>
</evidence>
<evidence type="ECO:0000256" key="1">
    <source>
        <dbReference type="SAM" id="MobiDB-lite"/>
    </source>
</evidence>
<feature type="compositionally biased region" description="Polar residues" evidence="1">
    <location>
        <begin position="35"/>
        <end position="48"/>
    </location>
</feature>
<accession>A0A0C9UPC0</accession>
<sequence>MADVQTISYAGYIPSRAYRSPIAQSSSALYHLPSPTRTRFPQSTSSSFLPYDPFSSNTPSTTHPSSSTISLPRQEGSTSSTSYPKYETAGSSSSKLSSALYEESEEYQEQKGN</sequence>
<dbReference type="AlphaFoldDB" id="A0A0C9UPC0"/>
<evidence type="ECO:0000313" key="2">
    <source>
        <dbReference type="EMBL" id="KIJ36639.1"/>
    </source>
</evidence>
<gene>
    <name evidence="2" type="ORF">M422DRAFT_260990</name>
</gene>
<organism evidence="2 3">
    <name type="scientific">Sphaerobolus stellatus (strain SS14)</name>
    <dbReference type="NCBI Taxonomy" id="990650"/>
    <lineage>
        <taxon>Eukaryota</taxon>
        <taxon>Fungi</taxon>
        <taxon>Dikarya</taxon>
        <taxon>Basidiomycota</taxon>
        <taxon>Agaricomycotina</taxon>
        <taxon>Agaricomycetes</taxon>
        <taxon>Phallomycetidae</taxon>
        <taxon>Geastrales</taxon>
        <taxon>Sphaerobolaceae</taxon>
        <taxon>Sphaerobolus</taxon>
    </lineage>
</organism>
<name>A0A0C9UPC0_SPHS4</name>
<feature type="compositionally biased region" description="Low complexity" evidence="1">
    <location>
        <begin position="53"/>
        <end position="72"/>
    </location>
</feature>